<organism evidence="1 2">
    <name type="scientific">Campylobacter hepaticus</name>
    <dbReference type="NCBI Taxonomy" id="1813019"/>
    <lineage>
        <taxon>Bacteria</taxon>
        <taxon>Pseudomonadati</taxon>
        <taxon>Campylobacterota</taxon>
        <taxon>Epsilonproteobacteria</taxon>
        <taxon>Campylobacterales</taxon>
        <taxon>Campylobacteraceae</taxon>
        <taxon>Campylobacter</taxon>
    </lineage>
</organism>
<name>A0A424Z043_9BACT</name>
<proteinExistence type="predicted"/>
<dbReference type="AlphaFoldDB" id="A0A424Z043"/>
<dbReference type="Proteomes" id="UP000286095">
    <property type="component" value="Unassembled WGS sequence"/>
</dbReference>
<sequence length="165" mass="19888">MHNLNSREKFLLVCFVFLCALFLAFKFHDNFLQDFFKKTRNFPINEIKLELAYLQEIKNNLIEKMAIEDKKLQDYIQKLNSYSYDKNSFIKQINNLCNHLSINNLKISQKNKFPYHYIFIDLQANFEQILPFIHNLEYLNMHSQIHSIELDNSRNLNLHLKLNIS</sequence>
<feature type="non-terminal residue" evidence="1">
    <location>
        <position position="165"/>
    </location>
</feature>
<evidence type="ECO:0000313" key="1">
    <source>
        <dbReference type="EMBL" id="RQD87228.1"/>
    </source>
</evidence>
<protein>
    <recommendedName>
        <fullName evidence="3">Periplasmic protein</fullName>
    </recommendedName>
</protein>
<reference evidence="1 2" key="1">
    <citation type="submission" date="2018-08" db="EMBL/GenBank/DDBJ databases">
        <title>Survival mechanisms of Campylobacter hepaticus identified by genomic analysis and comparative transcriptomic analysis of in vivo and in vitro derived bacteria.</title>
        <authorList>
            <person name="Van T.T.H."/>
            <person name="Moore R.J."/>
        </authorList>
    </citation>
    <scope>NUCLEOTIDE SEQUENCE [LARGE SCALE GENOMIC DNA]</scope>
    <source>
        <strain evidence="1 2">54L</strain>
    </source>
</reference>
<dbReference type="STRING" id="1813019.A2J15_01305"/>
<dbReference type="EMBL" id="QURW01000011">
    <property type="protein sequence ID" value="RQD87228.1"/>
    <property type="molecule type" value="Genomic_DNA"/>
</dbReference>
<evidence type="ECO:0008006" key="3">
    <source>
        <dbReference type="Google" id="ProtNLM"/>
    </source>
</evidence>
<gene>
    <name evidence="1" type="ORF">DZD40_04865</name>
</gene>
<accession>A0A424Z043</accession>
<evidence type="ECO:0000313" key="2">
    <source>
        <dbReference type="Proteomes" id="UP000286095"/>
    </source>
</evidence>
<comment type="caution">
    <text evidence="1">The sequence shown here is derived from an EMBL/GenBank/DDBJ whole genome shotgun (WGS) entry which is preliminary data.</text>
</comment>